<sequence>MTSDSNGAFTLRAATPSDSEAIDQLSRLSADGGAVPYRLHTHARVDGDGLTRSHAVVAVAADDGSVIGSARLTIGECRYEGEYRPYGMLGSLVVHPDHRRHGVAASLARWRIDEAERSAGPDVVVLADIQRGNTGSTAAARRWATAFTEPCLTTPTPMLTRAPRPPRGFEIRSLRDDELPEAAIGATMALADYNFARTWTPASLGQWLGWAPTGPAIHHYRVAVSPSGAILAGIALRQEGLLRTMEILRMPRTMRLANTVLRVVPKDGMLRNLAVEHFWFTPGRLEAARALWNDTRWTFRDRGSNLLITVDRRNPILPVLGVRPWTPTTSITTAVRAAPPLSPDRLVAPLE</sequence>
<evidence type="ECO:0000313" key="2">
    <source>
        <dbReference type="EMBL" id="MFC4244906.1"/>
    </source>
</evidence>
<name>A0ABV8Q995_9MICO</name>
<accession>A0ABV8Q995</accession>
<dbReference type="SUPFAM" id="SSF55729">
    <property type="entry name" value="Acyl-CoA N-acyltransferases (Nat)"/>
    <property type="match status" value="1"/>
</dbReference>
<dbReference type="Pfam" id="PF00583">
    <property type="entry name" value="Acetyltransf_1"/>
    <property type="match status" value="1"/>
</dbReference>
<dbReference type="CDD" id="cd04301">
    <property type="entry name" value="NAT_SF"/>
    <property type="match status" value="1"/>
</dbReference>
<dbReference type="GO" id="GO:0016746">
    <property type="term" value="F:acyltransferase activity"/>
    <property type="evidence" value="ECO:0007669"/>
    <property type="project" value="UniProtKB-KW"/>
</dbReference>
<dbReference type="InterPro" id="IPR016181">
    <property type="entry name" value="Acyl_CoA_acyltransferase"/>
</dbReference>
<dbReference type="EC" id="2.3.-.-" evidence="2"/>
<keyword evidence="2" id="KW-0808">Transferase</keyword>
<keyword evidence="2" id="KW-0012">Acyltransferase</keyword>
<dbReference type="RefSeq" id="WP_390231219.1">
    <property type="nucleotide sequence ID" value="NZ_JBHSCN010000006.1"/>
</dbReference>
<dbReference type="Gene3D" id="3.40.630.30">
    <property type="match status" value="1"/>
</dbReference>
<keyword evidence="3" id="KW-1185">Reference proteome</keyword>
<reference evidence="3" key="1">
    <citation type="journal article" date="2019" name="Int. J. Syst. Evol. Microbiol.">
        <title>The Global Catalogue of Microorganisms (GCM) 10K type strain sequencing project: providing services to taxonomists for standard genome sequencing and annotation.</title>
        <authorList>
            <consortium name="The Broad Institute Genomics Platform"/>
            <consortium name="The Broad Institute Genome Sequencing Center for Infectious Disease"/>
            <person name="Wu L."/>
            <person name="Ma J."/>
        </authorList>
    </citation>
    <scope>NUCLEOTIDE SEQUENCE [LARGE SCALE GENOMIC DNA]</scope>
    <source>
        <strain evidence="3">CGMCC 1.10363</strain>
    </source>
</reference>
<dbReference type="Proteomes" id="UP001595900">
    <property type="component" value="Unassembled WGS sequence"/>
</dbReference>
<gene>
    <name evidence="2" type="ORF">ACFOYW_16145</name>
</gene>
<organism evidence="2 3">
    <name type="scientific">Gryllotalpicola reticulitermitis</name>
    <dbReference type="NCBI Taxonomy" id="1184153"/>
    <lineage>
        <taxon>Bacteria</taxon>
        <taxon>Bacillati</taxon>
        <taxon>Actinomycetota</taxon>
        <taxon>Actinomycetes</taxon>
        <taxon>Micrococcales</taxon>
        <taxon>Microbacteriaceae</taxon>
        <taxon>Gryllotalpicola</taxon>
    </lineage>
</organism>
<dbReference type="EMBL" id="JBHSCN010000006">
    <property type="protein sequence ID" value="MFC4244906.1"/>
    <property type="molecule type" value="Genomic_DNA"/>
</dbReference>
<evidence type="ECO:0000259" key="1">
    <source>
        <dbReference type="PROSITE" id="PS51186"/>
    </source>
</evidence>
<proteinExistence type="predicted"/>
<dbReference type="PROSITE" id="PS51186">
    <property type="entry name" value="GNAT"/>
    <property type="match status" value="1"/>
</dbReference>
<protein>
    <submittedName>
        <fullName evidence="2">GNAT family N-acetyltransferase</fullName>
        <ecNumber evidence="2">2.3.-.-</ecNumber>
    </submittedName>
</protein>
<evidence type="ECO:0000313" key="3">
    <source>
        <dbReference type="Proteomes" id="UP001595900"/>
    </source>
</evidence>
<feature type="domain" description="N-acetyltransferase" evidence="1">
    <location>
        <begin position="9"/>
        <end position="191"/>
    </location>
</feature>
<comment type="caution">
    <text evidence="2">The sequence shown here is derived from an EMBL/GenBank/DDBJ whole genome shotgun (WGS) entry which is preliminary data.</text>
</comment>
<dbReference type="InterPro" id="IPR000182">
    <property type="entry name" value="GNAT_dom"/>
</dbReference>